<evidence type="ECO:0000256" key="3">
    <source>
        <dbReference type="ARBA" id="ARBA00022448"/>
    </source>
</evidence>
<dbReference type="SUPFAM" id="SSF52833">
    <property type="entry name" value="Thioredoxin-like"/>
    <property type="match status" value="1"/>
</dbReference>
<dbReference type="PROSITE" id="PS51352">
    <property type="entry name" value="THIOREDOXIN_2"/>
    <property type="match status" value="1"/>
</dbReference>
<feature type="active site" description="Nucleophile" evidence="9">
    <location>
        <position position="31"/>
    </location>
</feature>
<reference evidence="12 13" key="1">
    <citation type="submission" date="2018-07" db="EMBL/GenBank/DDBJ databases">
        <title>Genomic Encyclopedia of Type Strains, Phase III (KMG-III): the genomes of soil and plant-associated and newly described type strains.</title>
        <authorList>
            <person name="Whitman W."/>
        </authorList>
    </citation>
    <scope>NUCLEOTIDE SEQUENCE [LARGE SCALE GENOMIC DNA]</scope>
    <source>
        <strain evidence="12 13">CECT 7287</strain>
    </source>
</reference>
<keyword evidence="4" id="KW-0249">Electron transport</keyword>
<dbReference type="NCBIfam" id="TIGR01068">
    <property type="entry name" value="thioredoxin"/>
    <property type="match status" value="1"/>
</dbReference>
<evidence type="ECO:0000313" key="12">
    <source>
        <dbReference type="EMBL" id="RED60642.1"/>
    </source>
</evidence>
<evidence type="ECO:0000256" key="8">
    <source>
        <dbReference type="PIRNR" id="PIRNR000077"/>
    </source>
</evidence>
<dbReference type="AlphaFoldDB" id="A0A3D9IFU1"/>
<evidence type="ECO:0000259" key="11">
    <source>
        <dbReference type="PROSITE" id="PS51352"/>
    </source>
</evidence>
<gene>
    <name evidence="12" type="ORF">DFP98_12955</name>
</gene>
<dbReference type="Gene3D" id="3.40.30.10">
    <property type="entry name" value="Glutaredoxin"/>
    <property type="match status" value="1"/>
</dbReference>
<keyword evidence="13" id="KW-1185">Reference proteome</keyword>
<evidence type="ECO:0000256" key="5">
    <source>
        <dbReference type="ARBA" id="ARBA00023157"/>
    </source>
</evidence>
<evidence type="ECO:0000256" key="2">
    <source>
        <dbReference type="ARBA" id="ARBA00020570"/>
    </source>
</evidence>
<name>A0A3D9IFU1_9BACL</name>
<feature type="active site" description="Nucleophile" evidence="9">
    <location>
        <position position="28"/>
    </location>
</feature>
<dbReference type="FunFam" id="3.40.30.10:FF:000001">
    <property type="entry name" value="Thioredoxin"/>
    <property type="match status" value="1"/>
</dbReference>
<feature type="site" description="Contributes to redox potential value" evidence="9">
    <location>
        <position position="29"/>
    </location>
</feature>
<evidence type="ECO:0000256" key="9">
    <source>
        <dbReference type="PIRSR" id="PIRSR000077-1"/>
    </source>
</evidence>
<dbReference type="RefSeq" id="WP_116064081.1">
    <property type="nucleotide sequence ID" value="NZ_QRDZ01000029.1"/>
</dbReference>
<feature type="site" description="Contributes to redox potential value" evidence="9">
    <location>
        <position position="30"/>
    </location>
</feature>
<protein>
    <recommendedName>
        <fullName evidence="2 7">Thioredoxin</fullName>
    </recommendedName>
</protein>
<dbReference type="PANTHER" id="PTHR45663">
    <property type="entry name" value="GEO12009P1"/>
    <property type="match status" value="1"/>
</dbReference>
<dbReference type="Pfam" id="PF00085">
    <property type="entry name" value="Thioredoxin"/>
    <property type="match status" value="1"/>
</dbReference>
<comment type="similarity">
    <text evidence="1 8">Belongs to the thioredoxin family.</text>
</comment>
<feature type="domain" description="Thioredoxin" evidence="11">
    <location>
        <begin position="1"/>
        <end position="103"/>
    </location>
</feature>
<proteinExistence type="inferred from homology"/>
<dbReference type="EMBL" id="QRDZ01000029">
    <property type="protein sequence ID" value="RED60642.1"/>
    <property type="molecule type" value="Genomic_DNA"/>
</dbReference>
<dbReference type="InterPro" id="IPR005746">
    <property type="entry name" value="Thioredoxin"/>
</dbReference>
<evidence type="ECO:0000256" key="7">
    <source>
        <dbReference type="NCBIfam" id="TIGR01068"/>
    </source>
</evidence>
<dbReference type="Proteomes" id="UP000256977">
    <property type="component" value="Unassembled WGS sequence"/>
</dbReference>
<keyword evidence="5 10" id="KW-1015">Disulfide bond</keyword>
<keyword evidence="6 10" id="KW-0676">Redox-active center</keyword>
<evidence type="ECO:0000256" key="6">
    <source>
        <dbReference type="ARBA" id="ARBA00023284"/>
    </source>
</evidence>
<keyword evidence="3" id="KW-0813">Transport</keyword>
<feature type="disulfide bond" description="Redox-active" evidence="10">
    <location>
        <begin position="28"/>
        <end position="31"/>
    </location>
</feature>
<dbReference type="PANTHER" id="PTHR45663:SF11">
    <property type="entry name" value="GEO12009P1"/>
    <property type="match status" value="1"/>
</dbReference>
<dbReference type="GO" id="GO:0015035">
    <property type="term" value="F:protein-disulfide reductase activity"/>
    <property type="evidence" value="ECO:0007669"/>
    <property type="project" value="UniProtKB-UniRule"/>
</dbReference>
<dbReference type="PRINTS" id="PR00421">
    <property type="entry name" value="THIOREDOXIN"/>
</dbReference>
<evidence type="ECO:0000256" key="1">
    <source>
        <dbReference type="ARBA" id="ARBA00008987"/>
    </source>
</evidence>
<dbReference type="OrthoDB" id="9790390at2"/>
<dbReference type="InterPro" id="IPR013766">
    <property type="entry name" value="Thioredoxin_domain"/>
</dbReference>
<dbReference type="CDD" id="cd02947">
    <property type="entry name" value="TRX_family"/>
    <property type="match status" value="1"/>
</dbReference>
<evidence type="ECO:0000256" key="4">
    <source>
        <dbReference type="ARBA" id="ARBA00022982"/>
    </source>
</evidence>
<dbReference type="InterPro" id="IPR036249">
    <property type="entry name" value="Thioredoxin-like_sf"/>
</dbReference>
<evidence type="ECO:0000256" key="10">
    <source>
        <dbReference type="PIRSR" id="PIRSR000077-4"/>
    </source>
</evidence>
<organism evidence="12 13">
    <name type="scientific">Cohnella phaseoli</name>
    <dbReference type="NCBI Taxonomy" id="456490"/>
    <lineage>
        <taxon>Bacteria</taxon>
        <taxon>Bacillati</taxon>
        <taxon>Bacillota</taxon>
        <taxon>Bacilli</taxon>
        <taxon>Bacillales</taxon>
        <taxon>Paenibacillaceae</taxon>
        <taxon>Cohnella</taxon>
    </lineage>
</organism>
<comment type="caution">
    <text evidence="12">The sequence shown here is derived from an EMBL/GenBank/DDBJ whole genome shotgun (WGS) entry which is preliminary data.</text>
</comment>
<dbReference type="GO" id="GO:0045454">
    <property type="term" value="P:cell redox homeostasis"/>
    <property type="evidence" value="ECO:0007669"/>
    <property type="project" value="TreeGrafter"/>
</dbReference>
<sequence>MIRVNDANLTENLPSQGLALVDFGAVWCPPCKMLKPIMNEIGAEYGEKVTVLEVDCDESPETASTYGVMSMPTVLLFRDGQPVEKLVGFRPKSAYENLLAKYV</sequence>
<evidence type="ECO:0000313" key="13">
    <source>
        <dbReference type="Proteomes" id="UP000256977"/>
    </source>
</evidence>
<feature type="site" description="Deprotonates C-terminal active site Cys" evidence="9">
    <location>
        <position position="22"/>
    </location>
</feature>
<dbReference type="GO" id="GO:0005829">
    <property type="term" value="C:cytosol"/>
    <property type="evidence" value="ECO:0007669"/>
    <property type="project" value="TreeGrafter"/>
</dbReference>
<accession>A0A3D9IFU1</accession>
<dbReference type="PIRSF" id="PIRSF000077">
    <property type="entry name" value="Thioredoxin"/>
    <property type="match status" value="1"/>
</dbReference>